<keyword evidence="6 7" id="KW-0472">Membrane</keyword>
<dbReference type="GeneID" id="8682390"/>
<feature type="domain" description="RCK N-terminal" evidence="8">
    <location>
        <begin position="408"/>
        <end position="525"/>
    </location>
</feature>
<dbReference type="PANTHER" id="PTHR42751:SF3">
    <property type="entry name" value="SODIUM_GLUTAMATE SYMPORTER"/>
    <property type="match status" value="1"/>
</dbReference>
<feature type="transmembrane region" description="Helical" evidence="7">
    <location>
        <begin position="6"/>
        <end position="24"/>
    </location>
</feature>
<evidence type="ECO:0000259" key="9">
    <source>
        <dbReference type="PROSITE" id="PS51202"/>
    </source>
</evidence>
<dbReference type="Proteomes" id="UP000001882">
    <property type="component" value="Chromosome"/>
</dbReference>
<dbReference type="SMR" id="D1Z218"/>
<dbReference type="Gene3D" id="3.40.50.720">
    <property type="entry name" value="NAD(P)-binding Rossmann-like Domain"/>
    <property type="match status" value="1"/>
</dbReference>
<evidence type="ECO:0000313" key="11">
    <source>
        <dbReference type="Proteomes" id="UP000001882"/>
    </source>
</evidence>
<dbReference type="InterPro" id="IPR003148">
    <property type="entry name" value="RCK_N"/>
</dbReference>
<keyword evidence="4 7" id="KW-0812">Transmembrane</keyword>
<dbReference type="AlphaFoldDB" id="D1Z218"/>
<evidence type="ECO:0000256" key="7">
    <source>
        <dbReference type="SAM" id="Phobius"/>
    </source>
</evidence>
<dbReference type="GO" id="GO:1902600">
    <property type="term" value="P:proton transmembrane transport"/>
    <property type="evidence" value="ECO:0007669"/>
    <property type="project" value="InterPro"/>
</dbReference>
<name>D1Z218_METPS</name>
<comment type="subcellular location">
    <subcellularLocation>
        <location evidence="1">Membrane</location>
        <topology evidence="1">Multi-pass membrane protein</topology>
    </subcellularLocation>
</comment>
<dbReference type="eggNOG" id="arCOG01955">
    <property type="taxonomic scope" value="Archaea"/>
</dbReference>
<feature type="transmembrane region" description="Helical" evidence="7">
    <location>
        <begin position="263"/>
        <end position="283"/>
    </location>
</feature>
<dbReference type="OrthoDB" id="43518at2157"/>
<keyword evidence="11" id="KW-1185">Reference proteome</keyword>
<dbReference type="InterPro" id="IPR006153">
    <property type="entry name" value="Cation/H_exchanger_TM"/>
</dbReference>
<feature type="transmembrane region" description="Helical" evidence="7">
    <location>
        <begin position="180"/>
        <end position="202"/>
    </location>
</feature>
<sequence length="659" mass="71993">MDVTLFRNISILLAFAIAVLLICYRFKIPEIIGFLLTGIMAGPYGLGIFTNMQEIDFLAEIGVVLLLFTIGIEFSFKNLIELKKQFFVGGTLQVLLTFAATFLITMALGVSLNTAIMAGFLVSLSSTAIVLRLLQEKDEMDTPHGRIIVGILIFQDIVSVLMMLLIPFLSGSSSTLLQSIPLLLVEVVGLVVLVIVGTVWLVPKVLYRVARTRSQELFMLSVVVLLLAMAWLTSSIGLSLALGAFLAGLIISESQYSTQALGGILPFRYVFTSFFFVSIGMLLDVQFVLDNPAVILLAVVAVLVVKAILAGGTAIALGYQMRTAVLTGFALSQVGEFSFILSKLGVDTGLLSQDMYQFFLATSILTMALSPFLINFSPRVSDVICKLPLPQRFIENSCDIRSAKMTANDHLVIIGYGLNGRNLARAAKAASVPYVIIEMNPDTVAVEKEKGEPIHYGDATNEKVLEHANVPYARVAVIAISDANATRRITAAVREMSPKVHIIVRTRYLKEMGPLYDMGANEVVPEEFETSLEIFARVLKKYLVPRESVDTMTAELRSESYEALRKRPNGYVLSDLDTPAWNVEVSTIQVKEGAAASGKTIKDVELRKKYGVTVLLLKRGAETIYNPDADTRLMPGDWLFVFGEPAKLSGASALFGRPA</sequence>
<dbReference type="PROSITE" id="PS51201">
    <property type="entry name" value="RCK_N"/>
    <property type="match status" value="1"/>
</dbReference>
<dbReference type="GO" id="GO:0015297">
    <property type="term" value="F:antiporter activity"/>
    <property type="evidence" value="ECO:0007669"/>
    <property type="project" value="InterPro"/>
</dbReference>
<dbReference type="EMBL" id="AP011532">
    <property type="protein sequence ID" value="BAI62740.1"/>
    <property type="molecule type" value="Genomic_DNA"/>
</dbReference>
<dbReference type="InterPro" id="IPR006037">
    <property type="entry name" value="RCK_C"/>
</dbReference>
<dbReference type="Pfam" id="PF02080">
    <property type="entry name" value="TrkA_C"/>
    <property type="match status" value="1"/>
</dbReference>
<keyword evidence="3" id="KW-0813">Transport</keyword>
<feature type="domain" description="RCK C-terminal" evidence="9">
    <location>
        <begin position="573"/>
        <end position="657"/>
    </location>
</feature>
<dbReference type="PROSITE" id="PS51202">
    <property type="entry name" value="RCK_C"/>
    <property type="match status" value="1"/>
</dbReference>
<dbReference type="GO" id="GO:0016020">
    <property type="term" value="C:membrane"/>
    <property type="evidence" value="ECO:0007669"/>
    <property type="project" value="UniProtKB-SubCell"/>
</dbReference>
<comment type="similarity">
    <text evidence="2">Belongs to the monovalent cation:proton antiporter 2 (CPA2) transporter (TC 2.A.37) family.</text>
</comment>
<feature type="transmembrane region" description="Helical" evidence="7">
    <location>
        <begin position="86"/>
        <end position="109"/>
    </location>
</feature>
<dbReference type="InterPro" id="IPR038770">
    <property type="entry name" value="Na+/solute_symporter_sf"/>
</dbReference>
<dbReference type="Gene3D" id="1.20.1530.20">
    <property type="match status" value="1"/>
</dbReference>
<dbReference type="GO" id="GO:0006813">
    <property type="term" value="P:potassium ion transport"/>
    <property type="evidence" value="ECO:0007669"/>
    <property type="project" value="InterPro"/>
</dbReference>
<dbReference type="PANTHER" id="PTHR42751">
    <property type="entry name" value="SODIUM/HYDROGEN EXCHANGER FAMILY/TRKA DOMAIN PROTEIN"/>
    <property type="match status" value="1"/>
</dbReference>
<protein>
    <submittedName>
        <fullName evidence="10">Na(+)/H(+) antiporter</fullName>
    </submittedName>
</protein>
<evidence type="ECO:0000313" key="10">
    <source>
        <dbReference type="EMBL" id="BAI62740.1"/>
    </source>
</evidence>
<feature type="transmembrane region" description="Helical" evidence="7">
    <location>
        <begin position="55"/>
        <end position="74"/>
    </location>
</feature>
<evidence type="ECO:0000256" key="2">
    <source>
        <dbReference type="ARBA" id="ARBA00005551"/>
    </source>
</evidence>
<evidence type="ECO:0000256" key="1">
    <source>
        <dbReference type="ARBA" id="ARBA00004141"/>
    </source>
</evidence>
<proteinExistence type="inferred from homology"/>
<reference evidence="10 11" key="2">
    <citation type="journal article" date="2008" name="Int. J. Syst. Evol. Microbiol.">
        <title>Methanocella paludicola gen. nov., sp. nov., a methane-producing archaeon, the first isolate of the lineage 'Rice Cluster I', and proposal of the new archaeal order Methanocellales ord. nov.</title>
        <authorList>
            <person name="Sakai S."/>
            <person name="Imachi H."/>
            <person name="Hanada S."/>
            <person name="Ohashi A."/>
            <person name="Harada H."/>
            <person name="Kamagata Y."/>
        </authorList>
    </citation>
    <scope>NUCLEOTIDE SEQUENCE [LARGE SCALE GENOMIC DNA]</scope>
    <source>
        <strain evidence="11">DSM 17711 / JCM 13418 / NBRC 101707 / SANAE</strain>
    </source>
</reference>
<evidence type="ECO:0000256" key="6">
    <source>
        <dbReference type="ARBA" id="ARBA00023136"/>
    </source>
</evidence>
<reference evidence="11" key="3">
    <citation type="journal article" date="2011" name="PLoS ONE">
        <title>Genome sequence of a mesophilic hydrogenotrophic methanogen Methanocella paludicola, the first cultivated representative of the order Methanocellales.</title>
        <authorList>
            <person name="Sakai S."/>
            <person name="Takaki Y."/>
            <person name="Shimamura S."/>
            <person name="Sekine M."/>
            <person name="Tajima T."/>
            <person name="Kosugi H."/>
            <person name="Ichikawa N."/>
            <person name="Tasumi E."/>
            <person name="Hiraki A.T."/>
            <person name="Shimizu A."/>
            <person name="Kato Y."/>
            <person name="Nishiko R."/>
            <person name="Mori K."/>
            <person name="Fujita N."/>
            <person name="Imachi H."/>
            <person name="Takai K."/>
        </authorList>
    </citation>
    <scope>NUCLEOTIDE SEQUENCE [LARGE SCALE GENOMIC DNA]</scope>
    <source>
        <strain evidence="11">DSM 17711 / JCM 13418 / NBRC 101707 / SANAE</strain>
    </source>
</reference>
<evidence type="ECO:0000256" key="4">
    <source>
        <dbReference type="ARBA" id="ARBA00022692"/>
    </source>
</evidence>
<feature type="transmembrane region" description="Helical" evidence="7">
    <location>
        <begin position="115"/>
        <end position="134"/>
    </location>
</feature>
<dbReference type="InterPro" id="IPR036291">
    <property type="entry name" value="NAD(P)-bd_dom_sf"/>
</dbReference>
<accession>D1Z218</accession>
<dbReference type="Pfam" id="PF02254">
    <property type="entry name" value="TrkA_N"/>
    <property type="match status" value="1"/>
</dbReference>
<dbReference type="RefSeq" id="WP_012901414.1">
    <property type="nucleotide sequence ID" value="NC_013665.1"/>
</dbReference>
<dbReference type="SUPFAM" id="SSF116726">
    <property type="entry name" value="TrkA C-terminal domain-like"/>
    <property type="match status" value="1"/>
</dbReference>
<feature type="transmembrane region" description="Helical" evidence="7">
    <location>
        <begin position="31"/>
        <end position="49"/>
    </location>
</feature>
<evidence type="ECO:0000259" key="8">
    <source>
        <dbReference type="PROSITE" id="PS51201"/>
    </source>
</evidence>
<dbReference type="STRING" id="304371.MCP_2668"/>
<gene>
    <name evidence="10" type="ordered locus">MCP_2668</name>
</gene>
<evidence type="ECO:0000256" key="3">
    <source>
        <dbReference type="ARBA" id="ARBA00022448"/>
    </source>
</evidence>
<dbReference type="GO" id="GO:0008324">
    <property type="term" value="F:monoatomic cation transmembrane transporter activity"/>
    <property type="evidence" value="ECO:0007669"/>
    <property type="project" value="InterPro"/>
</dbReference>
<reference evidence="10 11" key="1">
    <citation type="journal article" date="2007" name="Appl. Environ. Microbiol.">
        <title>Isolation of key methanogens for global methane emission from rice paddy fields: a novel isolate affiliated with the clone cluster rice cluster I.</title>
        <authorList>
            <person name="Sakai S."/>
            <person name="Imachi H."/>
            <person name="Sekiguchi Y."/>
            <person name="Ohashi A."/>
            <person name="Harada H."/>
            <person name="Kamagata Y."/>
        </authorList>
    </citation>
    <scope>NUCLEOTIDE SEQUENCE [LARGE SCALE GENOMIC DNA]</scope>
    <source>
        <strain evidence="11">DSM 17711 / JCM 13418 / NBRC 101707 / SANAE</strain>
    </source>
</reference>
<dbReference type="InParanoid" id="D1Z218"/>
<feature type="transmembrane region" description="Helical" evidence="7">
    <location>
        <begin position="146"/>
        <end position="168"/>
    </location>
</feature>
<dbReference type="InterPro" id="IPR036721">
    <property type="entry name" value="RCK_C_sf"/>
</dbReference>
<feature type="transmembrane region" description="Helical" evidence="7">
    <location>
        <begin position="295"/>
        <end position="319"/>
    </location>
</feature>
<dbReference type="Gene3D" id="3.30.70.1450">
    <property type="entry name" value="Regulator of K+ conductance, C-terminal domain"/>
    <property type="match status" value="1"/>
</dbReference>
<organism evidence="10 11">
    <name type="scientific">Methanocella paludicola (strain DSM 17711 / JCM 13418 / NBRC 101707 / SANAE)</name>
    <dbReference type="NCBI Taxonomy" id="304371"/>
    <lineage>
        <taxon>Archaea</taxon>
        <taxon>Methanobacteriati</taxon>
        <taxon>Methanobacteriota</taxon>
        <taxon>Stenosarchaea group</taxon>
        <taxon>Methanomicrobia</taxon>
        <taxon>Methanocellales</taxon>
        <taxon>Methanocellaceae</taxon>
        <taxon>Methanocella</taxon>
    </lineage>
</organism>
<evidence type="ECO:0000256" key="5">
    <source>
        <dbReference type="ARBA" id="ARBA00022989"/>
    </source>
</evidence>
<keyword evidence="5 7" id="KW-1133">Transmembrane helix</keyword>
<feature type="transmembrane region" description="Helical" evidence="7">
    <location>
        <begin position="358"/>
        <end position="376"/>
    </location>
</feature>
<dbReference type="KEGG" id="mpd:MCP_2668"/>
<dbReference type="SUPFAM" id="SSF51735">
    <property type="entry name" value="NAD(P)-binding Rossmann-fold domains"/>
    <property type="match status" value="1"/>
</dbReference>
<feature type="transmembrane region" description="Helical" evidence="7">
    <location>
        <begin position="223"/>
        <end position="251"/>
    </location>
</feature>
<dbReference type="Pfam" id="PF00999">
    <property type="entry name" value="Na_H_Exchanger"/>
    <property type="match status" value="1"/>
</dbReference>